<organism evidence="5 6">
    <name type="scientific">Akkermansia glycaniphila</name>
    <dbReference type="NCBI Taxonomy" id="1679444"/>
    <lineage>
        <taxon>Bacteria</taxon>
        <taxon>Pseudomonadati</taxon>
        <taxon>Verrucomicrobiota</taxon>
        <taxon>Verrucomicrobiia</taxon>
        <taxon>Verrucomicrobiales</taxon>
        <taxon>Akkermansiaceae</taxon>
        <taxon>Akkermansia</taxon>
    </lineage>
</organism>
<dbReference type="SMART" id="SM00895">
    <property type="entry name" value="FCD"/>
    <property type="match status" value="1"/>
</dbReference>
<keyword evidence="3" id="KW-0804">Transcription</keyword>
<name>A0A1C7PAZ3_9BACT</name>
<dbReference type="PRINTS" id="PR00035">
    <property type="entry name" value="HTHGNTR"/>
</dbReference>
<dbReference type="Pfam" id="PF00392">
    <property type="entry name" value="GntR"/>
    <property type="match status" value="1"/>
</dbReference>
<dbReference type="InterPro" id="IPR011711">
    <property type="entry name" value="GntR_C"/>
</dbReference>
<dbReference type="InterPro" id="IPR000524">
    <property type="entry name" value="Tscrpt_reg_HTH_GntR"/>
</dbReference>
<reference evidence="6" key="1">
    <citation type="submission" date="2016-09" db="EMBL/GenBank/DDBJ databases">
        <authorList>
            <person name="Koehorst J."/>
        </authorList>
    </citation>
    <scope>NUCLEOTIDE SEQUENCE [LARGE SCALE GENOMIC DNA]</scope>
</reference>
<accession>A0A1C7PAZ3</accession>
<dbReference type="SUPFAM" id="SSF48008">
    <property type="entry name" value="GntR ligand-binding domain-like"/>
    <property type="match status" value="1"/>
</dbReference>
<dbReference type="PROSITE" id="PS50949">
    <property type="entry name" value="HTH_GNTR"/>
    <property type="match status" value="1"/>
</dbReference>
<evidence type="ECO:0000256" key="3">
    <source>
        <dbReference type="ARBA" id="ARBA00023163"/>
    </source>
</evidence>
<dbReference type="SMART" id="SM00345">
    <property type="entry name" value="HTH_GNTR"/>
    <property type="match status" value="1"/>
</dbReference>
<dbReference type="OrthoDB" id="9799482at2"/>
<dbReference type="InterPro" id="IPR008920">
    <property type="entry name" value="TF_FadR/GntR_C"/>
</dbReference>
<keyword evidence="6" id="KW-1185">Reference proteome</keyword>
<dbReference type="Gene3D" id="1.10.10.10">
    <property type="entry name" value="Winged helix-like DNA-binding domain superfamily/Winged helix DNA-binding domain"/>
    <property type="match status" value="1"/>
</dbReference>
<evidence type="ECO:0000259" key="4">
    <source>
        <dbReference type="PROSITE" id="PS50949"/>
    </source>
</evidence>
<gene>
    <name evidence="5" type="ORF">PYTT_1542</name>
</gene>
<dbReference type="GO" id="GO:0003700">
    <property type="term" value="F:DNA-binding transcription factor activity"/>
    <property type="evidence" value="ECO:0007669"/>
    <property type="project" value="InterPro"/>
</dbReference>
<dbReference type="STRING" id="1679444.PYTT_1542"/>
<dbReference type="PANTHER" id="PTHR43537:SF47">
    <property type="entry name" value="REGULATORY PROTEIN GNTR HTH"/>
    <property type="match status" value="1"/>
</dbReference>
<dbReference type="InterPro" id="IPR036388">
    <property type="entry name" value="WH-like_DNA-bd_sf"/>
</dbReference>
<dbReference type="KEGG" id="agl:PYTT_1542"/>
<dbReference type="Proteomes" id="UP000176204">
    <property type="component" value="Chromosome I"/>
</dbReference>
<dbReference type="InterPro" id="IPR036390">
    <property type="entry name" value="WH_DNA-bd_sf"/>
</dbReference>
<dbReference type="AlphaFoldDB" id="A0A1C7PAZ3"/>
<evidence type="ECO:0000256" key="1">
    <source>
        <dbReference type="ARBA" id="ARBA00023015"/>
    </source>
</evidence>
<feature type="domain" description="HTH gntR-type" evidence="4">
    <location>
        <begin position="9"/>
        <end position="77"/>
    </location>
</feature>
<evidence type="ECO:0000313" key="6">
    <source>
        <dbReference type="Proteomes" id="UP000176204"/>
    </source>
</evidence>
<dbReference type="SUPFAM" id="SSF46785">
    <property type="entry name" value="Winged helix' DNA-binding domain"/>
    <property type="match status" value="1"/>
</dbReference>
<keyword evidence="2" id="KW-0238">DNA-binding</keyword>
<dbReference type="PATRIC" id="fig|1679444.3.peg.1151"/>
<dbReference type="Gene3D" id="1.20.120.530">
    <property type="entry name" value="GntR ligand-binding domain-like"/>
    <property type="match status" value="1"/>
</dbReference>
<dbReference type="PANTHER" id="PTHR43537">
    <property type="entry name" value="TRANSCRIPTIONAL REGULATOR, GNTR FAMILY"/>
    <property type="match status" value="1"/>
</dbReference>
<dbReference type="EMBL" id="LT629973">
    <property type="protein sequence ID" value="SEH89842.1"/>
    <property type="molecule type" value="Genomic_DNA"/>
</dbReference>
<dbReference type="GO" id="GO:0003677">
    <property type="term" value="F:DNA binding"/>
    <property type="evidence" value="ECO:0007669"/>
    <property type="project" value="UniProtKB-KW"/>
</dbReference>
<protein>
    <submittedName>
        <fullName evidence="5">Transcription regulator hth gntr</fullName>
    </submittedName>
</protein>
<proteinExistence type="predicted"/>
<keyword evidence="1" id="KW-0805">Transcription regulation</keyword>
<evidence type="ECO:0000256" key="2">
    <source>
        <dbReference type="ARBA" id="ARBA00023125"/>
    </source>
</evidence>
<dbReference type="Pfam" id="PF07729">
    <property type="entry name" value="FCD"/>
    <property type="match status" value="1"/>
</dbReference>
<dbReference type="CDD" id="cd07377">
    <property type="entry name" value="WHTH_GntR"/>
    <property type="match status" value="1"/>
</dbReference>
<dbReference type="RefSeq" id="WP_067777316.1">
    <property type="nucleotide sequence ID" value="NZ_LIGX01000035.1"/>
</dbReference>
<evidence type="ECO:0000313" key="5">
    <source>
        <dbReference type="EMBL" id="SEH89842.1"/>
    </source>
</evidence>
<sequence length="221" mass="24678">MELKKPVRRTLARQILDAMEDMIRLGKWKIGDRIPSEPELAKTFSVSHNTIREAVQTLIHAGILAARPGDGTYVIADNRFAVAMNNRLHEAELSKILEARLALEKEIARLAAAHRTDEDLARLETALAKCRKKDGNGIEDDMAFHALVAEATHNPILADLYRIIIGHLRQNLETLLEEKQYTPSAMALHDDLLQAIRSRHADAAENIIVQIVAFDTASIRG</sequence>